<dbReference type="SMART" id="SM00490">
    <property type="entry name" value="HELICc"/>
    <property type="match status" value="1"/>
</dbReference>
<feature type="domain" description="Helicase ATP-binding" evidence="3">
    <location>
        <begin position="966"/>
        <end position="1221"/>
    </location>
</feature>
<evidence type="ECO:0000256" key="1">
    <source>
        <dbReference type="SAM" id="Coils"/>
    </source>
</evidence>
<dbReference type="PROSITE" id="PS51192">
    <property type="entry name" value="HELICASE_ATP_BIND_1"/>
    <property type="match status" value="1"/>
</dbReference>
<sequence>MAFNALQQLRSNIEAIRIALAFRPGDQLDEKQAETLGAYAGFGGLKAVLFPEAPVEEWKKQNASKNDLRLYPSMMELHGLLRKELGAIDHQAAVDSIRNSVNTAFYTPAFVPRTLYRVLEAHGIRPQRMYEPSSGAGIFISEAAQAFPDLQQVTAIEKDILTGKVLIALASTFSVPVEVQIKALEKTDNSENGRYDLIASNVPFGNIAVFDPAYPEKSLNSKIHSYFFAKGLDKLAEGGILAFMTSDAFLNAPTNRAAREHLFNRANFISLTVLPDNLMLDNANTYAPSHLLIVQKHTAKTELTVDEQMLLNTALQRNEFGEYHINEYLQTVKAYAIAADTVRAGKDQYGQAHEAHWQSGELSGIAEKIEETISDGLSNWFDREAFDRAQKSVQQLPVGNSTEEETEKPQLTYLPMPEARAVAVSVQLGLFDSQPAETVNRAMDHLTDMDRAAVIMETVRSIGVVKTRDNDQQECVLLVTAKLQQGRQYAYKLFSTVQEIQVPLAWLNGNQFSREVAALREKLGQYGHEFFFEGDQSLKGLFQFEKQATVWFRGLLPHHQEGSLVIEGLRVGNISNLEPDRNRAVFEPLADQKHALFYRAYLRLRDGYYELYAKEAEALRELPVLREQLNRAYSDFEQRYGELNRPANRRLILADEKDGFKMLASLETREGTDYRAADILNGPVFQRTEVFKTDDPVSALARSLNDHGKVDIGFISEATGLSAEEAIISLHSHIFMNPANRAWETRDAYLSGNVVEKLDTARNIAAAHPDDPEIKRSLNALEKAQPEPIPFELLDFNLGERWFPNRYYERFASSFFGLPVSITYLPSSDQFKVAVDGTNLKITKEFAIRPAQATRTTYGYTLLEHALENTTPYFSYEVKMGDSTKRYPDNEAIQLAHEKIEQIRNGFTNWLYELPDIEKKEITDLYNRTFNCYVLREFSGDHLRFPGLDKKALGIDDLYSSQKNAVWRILQNRGALIDHEVGLGKTLTMIVAGHEMKRLGIVQKPMILALKANVNQIAETYRKAYPDARILFPGQNDFTPDKRLRIFHEIKNNNWDCIILTHDQFGRILQSPEVQAQIFARELADVTENLNTLILEGGEVTRRVLKGLELRKTNLEVKLQTLQQEINEKKDSGINFKEMGVDHLFIDESHKFKNLTFSTRHDRVAGLGNTLGSQKALNMSFAIRTLQERFDSDLCVTFLSGTPISNSLTEMFLIFKYLRPKEMERQSIANFDGWAAVFAKKTTDFEFSVTNQIISKERFRHFIKVPELALFYNEITDYKTAKHIALDKPELDERLIHIKPSEQQSDFIMRLMRFAESGDATLIGRPPLSEEEDKGRMLIATNYAKKMAADMRLIDPAYGDHPDNKVNTCARQLAELYHESTPHRGTQIVFCDIGTPKPREFNLYDALKDKLVNDLNVKAGEITFIHHWTDKQKPDLFKKMNRGEIRVLIGSTEKAGTGLNVQQRVIAMHHLDIPWKPSELEQRNGRGARQGNTLAKQHYGNKVLNFIYAVEQSLDNYKFNLLKNKQTFISQMKNCELNVRSIDEGSVDENSGMNFSEYIAILSGDTSLLEKSKLEKKIAALESLKTAHYRESSRSRYALEDKRKEQTQTGRELEVLQADLKVYRANLKMEKDGTKANPIRLDKLNSADPVAIGKFLVSKYRNWLPEKGMTGTTKLGTLYGFDLMIERHAGSFDFDKPASYYNVLYATRPETGGKYLYSSGVPNVDNAKTAARYYLNALDKAEGQEERLKTTLAELNVQIPQLEALVGKPFERDAELRDMKTELTRLEREIAQQIKAKQHAQNGSDEGQTPTPHGEEKHRISAPEAKVLEMPAAASQKPLEGRTAAILAHRQELGEGVNETLKRTKGVRI</sequence>
<dbReference type="Gene3D" id="3.40.50.150">
    <property type="entry name" value="Vaccinia Virus protein VP39"/>
    <property type="match status" value="1"/>
</dbReference>
<dbReference type="Proteomes" id="UP000245678">
    <property type="component" value="Unassembled WGS sequence"/>
</dbReference>
<dbReference type="SMART" id="SM00487">
    <property type="entry name" value="DEXDc"/>
    <property type="match status" value="1"/>
</dbReference>
<keyword evidence="6" id="KW-1185">Reference proteome</keyword>
<dbReference type="PANTHER" id="PTHR41313:SF1">
    <property type="entry name" value="DNA METHYLASE ADENINE-SPECIFIC DOMAIN-CONTAINING PROTEIN"/>
    <property type="match status" value="1"/>
</dbReference>
<accession>A0A316HI86</accession>
<dbReference type="Gene3D" id="3.40.50.300">
    <property type="entry name" value="P-loop containing nucleotide triphosphate hydrolases"/>
    <property type="match status" value="2"/>
</dbReference>
<dbReference type="Pfam" id="PF00271">
    <property type="entry name" value="Helicase_C"/>
    <property type="match status" value="1"/>
</dbReference>
<dbReference type="InterPro" id="IPR001650">
    <property type="entry name" value="Helicase_C-like"/>
</dbReference>
<evidence type="ECO:0000259" key="3">
    <source>
        <dbReference type="PROSITE" id="PS51192"/>
    </source>
</evidence>
<dbReference type="InterPro" id="IPR029063">
    <property type="entry name" value="SAM-dependent_MTases_sf"/>
</dbReference>
<dbReference type="InterPro" id="IPR027417">
    <property type="entry name" value="P-loop_NTPase"/>
</dbReference>
<dbReference type="InterPro" id="IPR014001">
    <property type="entry name" value="Helicase_ATP-bd"/>
</dbReference>
<reference evidence="5 6" key="1">
    <citation type="submission" date="2018-05" db="EMBL/GenBank/DDBJ databases">
        <title>Genomic Encyclopedia of Archaeal and Bacterial Type Strains, Phase II (KMG-II): from individual species to whole genera.</title>
        <authorList>
            <person name="Goeker M."/>
        </authorList>
    </citation>
    <scope>NUCLEOTIDE SEQUENCE [LARGE SCALE GENOMIC DNA]</scope>
    <source>
        <strain evidence="5 6">DSM 19975</strain>
    </source>
</reference>
<proteinExistence type="predicted"/>
<feature type="coiled-coil region" evidence="1">
    <location>
        <begin position="1105"/>
        <end position="1132"/>
    </location>
</feature>
<dbReference type="SUPFAM" id="SSF53335">
    <property type="entry name" value="S-adenosyl-L-methionine-dependent methyltransferases"/>
    <property type="match status" value="1"/>
</dbReference>
<dbReference type="RefSeq" id="WP_109609619.1">
    <property type="nucleotide sequence ID" value="NZ_QGHA01000011.1"/>
</dbReference>
<dbReference type="PRINTS" id="PR00507">
    <property type="entry name" value="N12N6MTFRASE"/>
</dbReference>
<evidence type="ECO:0000313" key="6">
    <source>
        <dbReference type="Proteomes" id="UP000245678"/>
    </source>
</evidence>
<dbReference type="EMBL" id="QGHA01000011">
    <property type="protein sequence ID" value="PWK72925.1"/>
    <property type="molecule type" value="Genomic_DNA"/>
</dbReference>
<dbReference type="InterPro" id="IPR052933">
    <property type="entry name" value="DNA_Protect_Modify"/>
</dbReference>
<evidence type="ECO:0000313" key="5">
    <source>
        <dbReference type="EMBL" id="PWK72925.1"/>
    </source>
</evidence>
<dbReference type="SUPFAM" id="SSF52540">
    <property type="entry name" value="P-loop containing nucleoside triphosphate hydrolases"/>
    <property type="match status" value="2"/>
</dbReference>
<evidence type="ECO:0000259" key="4">
    <source>
        <dbReference type="PROSITE" id="PS51194"/>
    </source>
</evidence>
<dbReference type="PANTHER" id="PTHR41313">
    <property type="entry name" value="ADENINE-SPECIFIC METHYLTRANSFERASE"/>
    <property type="match status" value="1"/>
</dbReference>
<feature type="domain" description="Helicase C-terminal" evidence="4">
    <location>
        <begin position="1372"/>
        <end position="1543"/>
    </location>
</feature>
<protein>
    <submittedName>
        <fullName evidence="5">Type III restriction/modification enzyme restriction subunit</fullName>
    </submittedName>
</protein>
<name>A0A316HI86_9SPHI</name>
<feature type="compositionally biased region" description="Polar residues" evidence="2">
    <location>
        <begin position="1802"/>
        <end position="1811"/>
    </location>
</feature>
<gene>
    <name evidence="5" type="ORF">LX99_04255</name>
</gene>
<dbReference type="PROSITE" id="PS51194">
    <property type="entry name" value="HELICASE_CTER"/>
    <property type="match status" value="1"/>
</dbReference>
<feature type="region of interest" description="Disordered" evidence="2">
    <location>
        <begin position="1794"/>
        <end position="1819"/>
    </location>
</feature>
<keyword evidence="1" id="KW-0175">Coiled coil</keyword>
<organism evidence="5 6">
    <name type="scientific">Mucilaginibacter oryzae</name>
    <dbReference type="NCBI Taxonomy" id="468058"/>
    <lineage>
        <taxon>Bacteria</taxon>
        <taxon>Pseudomonadati</taxon>
        <taxon>Bacteroidota</taxon>
        <taxon>Sphingobacteriia</taxon>
        <taxon>Sphingobacteriales</taxon>
        <taxon>Sphingobacteriaceae</taxon>
        <taxon>Mucilaginibacter</taxon>
    </lineage>
</organism>
<comment type="caution">
    <text evidence="5">The sequence shown here is derived from an EMBL/GenBank/DDBJ whole genome shotgun (WGS) entry which is preliminary data.</text>
</comment>
<evidence type="ECO:0000256" key="2">
    <source>
        <dbReference type="SAM" id="MobiDB-lite"/>
    </source>
</evidence>